<feature type="domain" description="6-phosphogluconate dehydrogenase NADP-binding" evidence="1">
    <location>
        <begin position="12"/>
        <end position="83"/>
    </location>
</feature>
<evidence type="ECO:0000313" key="3">
    <source>
        <dbReference type="Proteomes" id="UP000829992"/>
    </source>
</evidence>
<evidence type="ECO:0000313" key="2">
    <source>
        <dbReference type="EMBL" id="UQT61199.1"/>
    </source>
</evidence>
<evidence type="ECO:0000259" key="1">
    <source>
        <dbReference type="Pfam" id="PF03446"/>
    </source>
</evidence>
<organism evidence="2 3">
    <name type="scientific">Streptomyces durmitorensis</name>
    <dbReference type="NCBI Taxonomy" id="319947"/>
    <lineage>
        <taxon>Bacteria</taxon>
        <taxon>Bacillati</taxon>
        <taxon>Actinomycetota</taxon>
        <taxon>Actinomycetes</taxon>
        <taxon>Kitasatosporales</taxon>
        <taxon>Streptomycetaceae</taxon>
        <taxon>Streptomyces</taxon>
    </lineage>
</organism>
<keyword evidence="3" id="KW-1185">Reference proteome</keyword>
<dbReference type="RefSeq" id="WP_249592531.1">
    <property type="nucleotide sequence ID" value="NZ_BAAAQL010000038.1"/>
</dbReference>
<dbReference type="EMBL" id="CP097289">
    <property type="protein sequence ID" value="UQT61199.1"/>
    <property type="molecule type" value="Genomic_DNA"/>
</dbReference>
<dbReference type="Gene3D" id="3.40.50.720">
    <property type="entry name" value="NAD(P)-binding Rossmann-like Domain"/>
    <property type="match status" value="1"/>
</dbReference>
<accession>A0ABY4Q6B8</accession>
<proteinExistence type="predicted"/>
<dbReference type="SUPFAM" id="SSF51735">
    <property type="entry name" value="NAD(P)-binding Rossmann-fold domains"/>
    <property type="match status" value="1"/>
</dbReference>
<name>A0ABY4Q6B8_9ACTN</name>
<dbReference type="PANTHER" id="PTHR43580">
    <property type="entry name" value="OXIDOREDUCTASE GLYR1-RELATED"/>
    <property type="match status" value="1"/>
</dbReference>
<dbReference type="PANTHER" id="PTHR43580:SF2">
    <property type="entry name" value="CYTOKINE-LIKE NUCLEAR FACTOR N-PAC"/>
    <property type="match status" value="1"/>
</dbReference>
<dbReference type="InterPro" id="IPR006115">
    <property type="entry name" value="6PGDH_NADP-bd"/>
</dbReference>
<gene>
    <name evidence="2" type="ORF">M4V62_42410</name>
</gene>
<dbReference type="InterPro" id="IPR051265">
    <property type="entry name" value="HIBADH-related_NP60_sf"/>
</dbReference>
<sequence>MSEYENNQQSTVSVIGLGQMGTRLAQAFLTTGHATTVWNRSAAKADALVTQGAVRAATVEEAVAASPLVVVCLPDYATVSDLLGRWRRARAGGPW</sequence>
<dbReference type="InterPro" id="IPR036291">
    <property type="entry name" value="NAD(P)-bd_dom_sf"/>
</dbReference>
<dbReference type="Proteomes" id="UP000829992">
    <property type="component" value="Chromosome"/>
</dbReference>
<dbReference type="Pfam" id="PF03446">
    <property type="entry name" value="NAD_binding_2"/>
    <property type="match status" value="1"/>
</dbReference>
<protein>
    <submittedName>
        <fullName evidence="2">NAD(P)-binding domain-containing protein</fullName>
    </submittedName>
</protein>
<reference evidence="2 3" key="1">
    <citation type="submission" date="2022-05" db="EMBL/GenBank/DDBJ databases">
        <authorList>
            <person name="Zhou X."/>
            <person name="Li K."/>
            <person name="Man Y."/>
        </authorList>
    </citation>
    <scope>NUCLEOTIDE SEQUENCE [LARGE SCALE GENOMIC DNA]</scope>
    <source>
        <strain evidence="2 3">MS405</strain>
    </source>
</reference>